<proteinExistence type="predicted"/>
<gene>
    <name evidence="13" type="ORF">SAMN05660462_02515</name>
</gene>
<dbReference type="SUPFAM" id="SSF52172">
    <property type="entry name" value="CheY-like"/>
    <property type="match status" value="1"/>
</dbReference>
<dbReference type="Proteomes" id="UP000198625">
    <property type="component" value="Unassembled WGS sequence"/>
</dbReference>
<dbReference type="PROSITE" id="PS50110">
    <property type="entry name" value="RESPONSE_REGULATORY"/>
    <property type="match status" value="1"/>
</dbReference>
<dbReference type="Gene3D" id="3.40.50.2300">
    <property type="match status" value="1"/>
</dbReference>
<evidence type="ECO:0000259" key="12">
    <source>
        <dbReference type="PROSITE" id="PS50110"/>
    </source>
</evidence>
<dbReference type="InterPro" id="IPR036388">
    <property type="entry name" value="WH-like_DNA-bd_sf"/>
</dbReference>
<comment type="function">
    <text evidence="9">May play the central regulatory role in sporulation. It may be an element of the effector pathway responsible for the activation of sporulation genes in response to nutritional stress. Spo0A may act in concert with spo0H (a sigma factor) to control the expression of some genes that are critical to the sporulation process.</text>
</comment>
<dbReference type="AlphaFoldDB" id="A0A1H3RRU7"/>
<dbReference type="SMART" id="SM00448">
    <property type="entry name" value="REC"/>
    <property type="match status" value="1"/>
</dbReference>
<keyword evidence="5 10" id="KW-0805">Transcription regulation</keyword>
<dbReference type="GO" id="GO:0003700">
    <property type="term" value="F:DNA-binding transcription factor activity"/>
    <property type="evidence" value="ECO:0007669"/>
    <property type="project" value="InterPro"/>
</dbReference>
<reference evidence="13 14" key="1">
    <citation type="submission" date="2016-10" db="EMBL/GenBank/DDBJ databases">
        <authorList>
            <person name="de Groot N.N."/>
        </authorList>
    </citation>
    <scope>NUCLEOTIDE SEQUENCE [LARGE SCALE GENOMIC DNA]</scope>
    <source>
        <strain evidence="13 14">DSM 21650</strain>
    </source>
</reference>
<dbReference type="GO" id="GO:0005737">
    <property type="term" value="C:cytoplasm"/>
    <property type="evidence" value="ECO:0007669"/>
    <property type="project" value="UniProtKB-SubCell"/>
</dbReference>
<evidence type="ECO:0000256" key="10">
    <source>
        <dbReference type="PIRNR" id="PIRNR006171"/>
    </source>
</evidence>
<evidence type="ECO:0000256" key="5">
    <source>
        <dbReference type="ARBA" id="ARBA00023015"/>
    </source>
</evidence>
<keyword evidence="2 10" id="KW-0963">Cytoplasm</keyword>
<sequence length="230" mass="27079">MIKVLIVEDDPMVREINEKFLKRVEGYKLLNSASSIERAKELILEECPDLILLDIFFPQGKGLELLKWIRKKDMKIDVILITADRNMESVEEAFRYGAVDYIIKPFVFERFKEAMNQYRNRKKGLETNGCINQEIIDKYLLNEKKAATNLLEDIGEVKGFSQYTYEKVLEYIEEMKGKTFTAQQVAKDIGVSRITARRYLDFLEKEQKIVLELEYGKVGRPQNKYRLRED</sequence>
<keyword evidence="3 11" id="KW-0597">Phosphoprotein</keyword>
<dbReference type="InterPro" id="IPR036390">
    <property type="entry name" value="WH_DNA-bd_sf"/>
</dbReference>
<dbReference type="InterPro" id="IPR048714">
    <property type="entry name" value="DpiA-like_HTH"/>
</dbReference>
<dbReference type="CDD" id="cd19925">
    <property type="entry name" value="REC_citrate_TCS"/>
    <property type="match status" value="1"/>
</dbReference>
<feature type="modified residue" description="4-aspartylphosphate" evidence="11">
    <location>
        <position position="54"/>
    </location>
</feature>
<dbReference type="EMBL" id="FNQE01000030">
    <property type="protein sequence ID" value="SDZ28075.1"/>
    <property type="molecule type" value="Genomic_DNA"/>
</dbReference>
<dbReference type="PIRSF" id="PIRSF006171">
    <property type="entry name" value="RR_citrat_malat"/>
    <property type="match status" value="1"/>
</dbReference>
<dbReference type="PANTHER" id="PTHR45526:SF1">
    <property type="entry name" value="TRANSCRIPTIONAL REGULATORY PROTEIN DCUR-RELATED"/>
    <property type="match status" value="1"/>
</dbReference>
<protein>
    <recommendedName>
        <fullName evidence="10">Transcriptional regulatory protein</fullName>
    </recommendedName>
</protein>
<dbReference type="InterPro" id="IPR024187">
    <property type="entry name" value="Sig_transdc_resp-reg_cit/mal"/>
</dbReference>
<evidence type="ECO:0000256" key="6">
    <source>
        <dbReference type="ARBA" id="ARBA00023125"/>
    </source>
</evidence>
<keyword evidence="6 10" id="KW-0238">DNA-binding</keyword>
<dbReference type="InterPro" id="IPR011006">
    <property type="entry name" value="CheY-like_superfamily"/>
</dbReference>
<dbReference type="OrthoDB" id="9759232at2"/>
<evidence type="ECO:0000256" key="8">
    <source>
        <dbReference type="ARBA" id="ARBA00023163"/>
    </source>
</evidence>
<dbReference type="RefSeq" id="WP_091731884.1">
    <property type="nucleotide sequence ID" value="NZ_FNQE01000030.1"/>
</dbReference>
<organism evidence="13 14">
    <name type="scientific">Proteiniborus ethanoligenes</name>
    <dbReference type="NCBI Taxonomy" id="415015"/>
    <lineage>
        <taxon>Bacteria</taxon>
        <taxon>Bacillati</taxon>
        <taxon>Bacillota</taxon>
        <taxon>Clostridia</taxon>
        <taxon>Eubacteriales</taxon>
        <taxon>Proteiniborus</taxon>
    </lineage>
</organism>
<name>A0A1H3RRU7_9FIRM</name>
<dbReference type="STRING" id="415015.SAMN05660462_02515"/>
<evidence type="ECO:0000256" key="11">
    <source>
        <dbReference type="PROSITE-ProRule" id="PRU00169"/>
    </source>
</evidence>
<evidence type="ECO:0000256" key="4">
    <source>
        <dbReference type="ARBA" id="ARBA00023012"/>
    </source>
</evidence>
<comment type="subcellular location">
    <subcellularLocation>
        <location evidence="1 10">Cytoplasm</location>
    </subcellularLocation>
</comment>
<keyword evidence="14" id="KW-1185">Reference proteome</keyword>
<evidence type="ECO:0000256" key="9">
    <source>
        <dbReference type="ARBA" id="ARBA00024867"/>
    </source>
</evidence>
<dbReference type="Pfam" id="PF20714">
    <property type="entry name" value="HTH_64"/>
    <property type="match status" value="1"/>
</dbReference>
<evidence type="ECO:0000313" key="13">
    <source>
        <dbReference type="EMBL" id="SDZ28075.1"/>
    </source>
</evidence>
<evidence type="ECO:0000313" key="14">
    <source>
        <dbReference type="Proteomes" id="UP000198625"/>
    </source>
</evidence>
<dbReference type="GO" id="GO:0003677">
    <property type="term" value="F:DNA binding"/>
    <property type="evidence" value="ECO:0007669"/>
    <property type="project" value="UniProtKB-KW"/>
</dbReference>
<dbReference type="SUPFAM" id="SSF46785">
    <property type="entry name" value="Winged helix' DNA-binding domain"/>
    <property type="match status" value="1"/>
</dbReference>
<keyword evidence="7 10" id="KW-0010">Activator</keyword>
<dbReference type="PANTHER" id="PTHR45526">
    <property type="entry name" value="TRANSCRIPTIONAL REGULATORY PROTEIN DPIA"/>
    <property type="match status" value="1"/>
</dbReference>
<accession>A0A1H3RRU7</accession>
<evidence type="ECO:0000256" key="1">
    <source>
        <dbReference type="ARBA" id="ARBA00004496"/>
    </source>
</evidence>
<dbReference type="GO" id="GO:0000156">
    <property type="term" value="F:phosphorelay response regulator activity"/>
    <property type="evidence" value="ECO:0007669"/>
    <property type="project" value="TreeGrafter"/>
</dbReference>
<dbReference type="InterPro" id="IPR001789">
    <property type="entry name" value="Sig_transdc_resp-reg_receiver"/>
</dbReference>
<keyword evidence="4 10" id="KW-0902">Two-component regulatory system</keyword>
<evidence type="ECO:0000256" key="3">
    <source>
        <dbReference type="ARBA" id="ARBA00022553"/>
    </source>
</evidence>
<evidence type="ECO:0000256" key="7">
    <source>
        <dbReference type="ARBA" id="ARBA00023159"/>
    </source>
</evidence>
<dbReference type="InterPro" id="IPR051271">
    <property type="entry name" value="2C-system_Tx_regulators"/>
</dbReference>
<feature type="domain" description="Response regulatory" evidence="12">
    <location>
        <begin position="3"/>
        <end position="119"/>
    </location>
</feature>
<keyword evidence="8 10" id="KW-0804">Transcription</keyword>
<dbReference type="Gene3D" id="1.10.10.10">
    <property type="entry name" value="Winged helix-like DNA-binding domain superfamily/Winged helix DNA-binding domain"/>
    <property type="match status" value="1"/>
</dbReference>
<evidence type="ECO:0000256" key="2">
    <source>
        <dbReference type="ARBA" id="ARBA00022490"/>
    </source>
</evidence>
<dbReference type="Pfam" id="PF00072">
    <property type="entry name" value="Response_reg"/>
    <property type="match status" value="1"/>
</dbReference>